<proteinExistence type="predicted"/>
<dbReference type="Pfam" id="PF18143">
    <property type="entry name" value="HAD_SAK_2"/>
    <property type="match status" value="1"/>
</dbReference>
<evidence type="ECO:0000313" key="2">
    <source>
        <dbReference type="EMBL" id="CCC53076.1"/>
    </source>
</evidence>
<feature type="coiled-coil region" evidence="1">
    <location>
        <begin position="203"/>
        <end position="251"/>
    </location>
</feature>
<keyword evidence="1" id="KW-0175">Coiled coil</keyword>
<organism evidence="2">
    <name type="scientific">Trypanosoma vivax (strain Y486)</name>
    <dbReference type="NCBI Taxonomy" id="1055687"/>
    <lineage>
        <taxon>Eukaryota</taxon>
        <taxon>Discoba</taxon>
        <taxon>Euglenozoa</taxon>
        <taxon>Kinetoplastea</taxon>
        <taxon>Metakinetoplastina</taxon>
        <taxon>Trypanosomatida</taxon>
        <taxon>Trypanosomatidae</taxon>
        <taxon>Trypanosoma</taxon>
        <taxon>Duttonella</taxon>
    </lineage>
</organism>
<gene>
    <name evidence="2" type="ORF">TVY486_1105600</name>
</gene>
<name>G0UB89_TRYVY</name>
<sequence>MPQCDRVVIFLDVDGVLLPVPRFTFGGGELSPLCVQLLRRIVDGCGGCEKVTVILSSTWRNFPDQVRRLNKFLLETVGSNVPPVAGGTPNGTPKVTAVTYFADDPSEQRLIRDRVDEVLRWIHTHMNEHPEAIGGRWFAIDDMQLDVDERMRGHFLKTETEVGLTEADVERALCMIGSLPSPEVAAQKAALALVDPVLKDEEIDILETRCNGLAATVEQLKGELEQTRAQIRELQTERSTWEREKKELSKRLEDVSYRLALYDFAKRNETLREAVEVLPKKTGKERSELESRIRTLVNLLQRRKELEKLSTKIKKKASVQGG</sequence>
<dbReference type="OMA" id="RWLHTHV"/>
<dbReference type="VEuPathDB" id="TriTrypDB:TvY486_1105600"/>
<reference evidence="2" key="1">
    <citation type="journal article" date="2012" name="Proc. Natl. Acad. Sci. U.S.A.">
        <title>Antigenic diversity is generated by distinct evolutionary mechanisms in African trypanosome species.</title>
        <authorList>
            <person name="Jackson A.P."/>
            <person name="Berry A."/>
            <person name="Aslett M."/>
            <person name="Allison H.C."/>
            <person name="Burton P."/>
            <person name="Vavrova-Anderson J."/>
            <person name="Brown R."/>
            <person name="Browne H."/>
            <person name="Corton N."/>
            <person name="Hauser H."/>
            <person name="Gamble J."/>
            <person name="Gilderthorp R."/>
            <person name="Marcello L."/>
            <person name="McQuillan J."/>
            <person name="Otto T.D."/>
            <person name="Quail M.A."/>
            <person name="Sanders M.J."/>
            <person name="van Tonder A."/>
            <person name="Ginger M.L."/>
            <person name="Field M.C."/>
            <person name="Barry J.D."/>
            <person name="Hertz-Fowler C."/>
            <person name="Berriman M."/>
        </authorList>
    </citation>
    <scope>NUCLEOTIDE SEQUENCE</scope>
    <source>
        <strain evidence="2">Y486</strain>
    </source>
</reference>
<dbReference type="EMBL" id="HE573027">
    <property type="protein sequence ID" value="CCC53076.1"/>
    <property type="molecule type" value="Genomic_DNA"/>
</dbReference>
<evidence type="ECO:0000256" key="1">
    <source>
        <dbReference type="SAM" id="Coils"/>
    </source>
</evidence>
<accession>G0UB89</accession>
<dbReference type="AlphaFoldDB" id="G0UB89"/>
<protein>
    <submittedName>
        <fullName evidence="2">Uncharacterized protein</fullName>
    </submittedName>
</protein>